<gene>
    <name evidence="1" type="ORF">Pc21g12560</name>
    <name evidence="1" type="ORF">PCH_Pc21g12560</name>
</gene>
<dbReference type="HOGENOM" id="CLU_557886_0_0_1"/>
<evidence type="ECO:0000313" key="1">
    <source>
        <dbReference type="EMBL" id="CAP96153.1"/>
    </source>
</evidence>
<accession>B6HLP2</accession>
<proteinExistence type="predicted"/>
<protein>
    <submittedName>
        <fullName evidence="1">Uncharacterized protein</fullName>
    </submittedName>
</protein>
<dbReference type="EMBL" id="AM920436">
    <property type="protein sequence ID" value="CAP96153.1"/>
    <property type="molecule type" value="Genomic_DNA"/>
</dbReference>
<sequence length="489" mass="54346">MGKAQDIVSLKVVDAERCDNSLSISSEAIEYQWTLASSRSLEIPMQRNASAREKMIVRAGYPNGDAHWVIYIEGHLPHKNEYTEIGWGVDLVIFLATELGAGKIKKKKLIFNLWKQGWILQQWEVLCTPLRTLLVASGETLHEGCETDINLKVQPYGCVVRLHLAASTFPIDKQPNPHLAYGHTAEYEKKSHLISANPSTPAPLLYHGIVAHGLCRLTHGLDDGKHVEMCAPAKEISRSRYMFSWVTVSSIQKHGCSQRAETPNPRGKIMTTRATSAAWTTTSRMVNRLVGCVPHAGFFSIRYGFRFCMSLIGTPVVVHVHGGGGGCILGTDHKGNHAMSGVDRWYSACKIWKPGTRQADITTAAVIVQPDGQAYVSLGMDAYIYGLSFLALCILVIQLPQQIRIWRAAKTTFDRLSRHGSCRRFTAFRGGSVFAEYSEWQYIYAVVEDGSGMPGASTENEASIHMHGHFERILRISAQKSLQASRHQR</sequence>
<keyword evidence="2" id="KW-1185">Reference proteome</keyword>
<name>B6HLP2_PENRW</name>
<dbReference type="Proteomes" id="UP000000724">
    <property type="component" value="Contig Pc00c21"/>
</dbReference>
<organism evidence="1 2">
    <name type="scientific">Penicillium rubens (strain ATCC 28089 / DSM 1075 / NRRL 1951 / Wisconsin 54-1255)</name>
    <name type="common">Penicillium chrysogenum</name>
    <dbReference type="NCBI Taxonomy" id="500485"/>
    <lineage>
        <taxon>Eukaryota</taxon>
        <taxon>Fungi</taxon>
        <taxon>Dikarya</taxon>
        <taxon>Ascomycota</taxon>
        <taxon>Pezizomycotina</taxon>
        <taxon>Eurotiomycetes</taxon>
        <taxon>Eurotiomycetidae</taxon>
        <taxon>Eurotiales</taxon>
        <taxon>Aspergillaceae</taxon>
        <taxon>Penicillium</taxon>
        <taxon>Penicillium chrysogenum species complex</taxon>
    </lineage>
</organism>
<reference evidence="1 2" key="1">
    <citation type="journal article" date="2008" name="Nat. Biotechnol.">
        <title>Genome sequencing and analysis of the filamentous fungus Penicillium chrysogenum.</title>
        <authorList>
            <person name="van den Berg M.A."/>
            <person name="Albang R."/>
            <person name="Albermann K."/>
            <person name="Badger J.H."/>
            <person name="Daran J.-M."/>
            <person name="Driessen A.J.M."/>
            <person name="Garcia-Estrada C."/>
            <person name="Fedorova N.D."/>
            <person name="Harris D.M."/>
            <person name="Heijne W.H.M."/>
            <person name="Joardar V.S."/>
            <person name="Kiel J.A.K.W."/>
            <person name="Kovalchuk A."/>
            <person name="Martin J.F."/>
            <person name="Nierman W.C."/>
            <person name="Nijland J.G."/>
            <person name="Pronk J.T."/>
            <person name="Roubos J.A."/>
            <person name="van der Klei I.J."/>
            <person name="van Peij N.N.M.E."/>
            <person name="Veenhuis M."/>
            <person name="von Doehren H."/>
            <person name="Wagner C."/>
            <person name="Wortman J.R."/>
            <person name="Bovenberg R.A.L."/>
        </authorList>
    </citation>
    <scope>NUCLEOTIDE SEQUENCE [LARGE SCALE GENOMIC DNA]</scope>
    <source>
        <strain evidence="2">ATCC 28089 / DSM 1075 / NRRL 1951 / Wisconsin 54-1255</strain>
    </source>
</reference>
<dbReference type="AlphaFoldDB" id="B6HLP2"/>
<evidence type="ECO:0000313" key="2">
    <source>
        <dbReference type="Proteomes" id="UP000000724"/>
    </source>
</evidence>
<dbReference type="VEuPathDB" id="FungiDB:PCH_Pc21g12560"/>
<dbReference type="OMA" id="VEMCAPA"/>